<dbReference type="KEGG" id="mfy:HH212_26965"/>
<keyword evidence="1" id="KW-0614">Plasmid</keyword>
<reference evidence="1 2" key="1">
    <citation type="submission" date="2020-04" db="EMBL/GenBank/DDBJ databases">
        <title>Genome sequencing of novel species.</title>
        <authorList>
            <person name="Heo J."/>
            <person name="Kim S.-J."/>
            <person name="Kim J.-S."/>
            <person name="Hong S.-B."/>
            <person name="Kwon S.-W."/>
        </authorList>
    </citation>
    <scope>NUCLEOTIDE SEQUENCE [LARGE SCALE GENOMIC DNA]</scope>
    <source>
        <strain evidence="1 2">GN2-R2</strain>
        <plasmid evidence="1 2">unnamed2</plasmid>
    </source>
</reference>
<geneLocation type="plasmid" evidence="1 2">
    <name>unnamed2</name>
</geneLocation>
<organism evidence="1 2">
    <name type="scientific">Massilia forsythiae</name>
    <dbReference type="NCBI Taxonomy" id="2728020"/>
    <lineage>
        <taxon>Bacteria</taxon>
        <taxon>Pseudomonadati</taxon>
        <taxon>Pseudomonadota</taxon>
        <taxon>Betaproteobacteria</taxon>
        <taxon>Burkholderiales</taxon>
        <taxon>Oxalobacteraceae</taxon>
        <taxon>Telluria group</taxon>
        <taxon>Massilia</taxon>
    </lineage>
</organism>
<keyword evidence="2" id="KW-1185">Reference proteome</keyword>
<name>A0A7Z2W2L8_9BURK</name>
<evidence type="ECO:0000313" key="2">
    <source>
        <dbReference type="Proteomes" id="UP000502415"/>
    </source>
</evidence>
<proteinExistence type="predicted"/>
<dbReference type="RefSeq" id="WP_170205789.1">
    <property type="nucleotide sequence ID" value="NZ_CP051687.1"/>
</dbReference>
<accession>A0A7Z2W2L8</accession>
<protein>
    <submittedName>
        <fullName evidence="1">Uncharacterized protein</fullName>
    </submittedName>
</protein>
<dbReference type="Proteomes" id="UP000502415">
    <property type="component" value="Plasmid unnamed2"/>
</dbReference>
<sequence length="61" mass="6956">MVPREASERERQSAARDLTIFDLSGGLMAAIAQRDRLVWQCQVVESQISTKIRSSVQFLYI</sequence>
<evidence type="ECO:0000313" key="1">
    <source>
        <dbReference type="EMBL" id="QJE03739.1"/>
    </source>
</evidence>
<gene>
    <name evidence="1" type="ORF">HH212_26965</name>
</gene>
<dbReference type="EMBL" id="CP051687">
    <property type="protein sequence ID" value="QJE03739.1"/>
    <property type="molecule type" value="Genomic_DNA"/>
</dbReference>
<dbReference type="AlphaFoldDB" id="A0A7Z2W2L8"/>